<reference evidence="2" key="1">
    <citation type="submission" date="2023-10" db="EMBL/GenBank/DDBJ databases">
        <authorList>
            <person name="Chen Y."/>
            <person name="Shah S."/>
            <person name="Dougan E. K."/>
            <person name="Thang M."/>
            <person name="Chan C."/>
        </authorList>
    </citation>
    <scope>NUCLEOTIDE SEQUENCE [LARGE SCALE GENOMIC DNA]</scope>
</reference>
<organism evidence="2 3">
    <name type="scientific">Prorocentrum cordatum</name>
    <dbReference type="NCBI Taxonomy" id="2364126"/>
    <lineage>
        <taxon>Eukaryota</taxon>
        <taxon>Sar</taxon>
        <taxon>Alveolata</taxon>
        <taxon>Dinophyceae</taxon>
        <taxon>Prorocentrales</taxon>
        <taxon>Prorocentraceae</taxon>
        <taxon>Prorocentrum</taxon>
    </lineage>
</organism>
<comment type="caution">
    <text evidence="2">The sequence shown here is derived from an EMBL/GenBank/DDBJ whole genome shotgun (WGS) entry which is preliminary data.</text>
</comment>
<evidence type="ECO:0008006" key="4">
    <source>
        <dbReference type="Google" id="ProtNLM"/>
    </source>
</evidence>
<evidence type="ECO:0000256" key="1">
    <source>
        <dbReference type="SAM" id="MobiDB-lite"/>
    </source>
</evidence>
<sequence length="720" mass="79717">MASRASSRAPSAGGSALDEDLFFDDAVMETGTCYACNLDDVLTNLPCRHDGHTFHQGCYEGVRAHWRSMSNFPAAKEANKQNYKNDPMAWRASVAPFLPSAEPEVRAQAVANAKREHAEIEEHVEKQFDQELEDDMLLTKSQYIGWMLNNEASTRTRRELGKDFDRLVEEQGDKHKNRNGESRVKHEGYGTLRKGKSNEVKKGVLKVSEIDVETYSLKRRRLTTKTASTAWSVSGSSSGVLSPGPDGSLSPSPSLPTVRPSEVSTPVPPTKKKAGSERQATTPPENDEALLAKPPQDLSALELLRRQSILSRKIEDALNTLNGAAGEKTKMTTMSEKLASLDAKHQLPTKTDAIAKKADDQTEILKEKKGEVNHSTVENLASLERSAEVAIEQLEIAKRACKDHYEAMDFVFKDRKVQERKVYQAEHHQIMKVANSLISGGFKKKLGIAVARNIRGYPLAENKLTNHTLGVAAPEDDEAEYSGDTIQIFCSAGTTIEKMVNQFMAESATKMEAKITTMDNLMLREAKAPGAIGRIQSSLQTFDFAPLPNDMTLDADGGADPWMFTARFNAFRFGAAAVPLPGVGFVMKNWESQMYVGLFKIESLLEDGIVMPNAAKFLETDDGVKFFERSEWVVVPPKGILSVPWGWVAMPVFYEPKKTTEWGHAWCLAKLSVTEAKRCGTDVLKTIKAFNDDHMKGSAAVPMWKARATKFSQFMESVLQ</sequence>
<feature type="compositionally biased region" description="Basic and acidic residues" evidence="1">
    <location>
        <begin position="170"/>
        <end position="188"/>
    </location>
</feature>
<feature type="region of interest" description="Disordered" evidence="1">
    <location>
        <begin position="170"/>
        <end position="196"/>
    </location>
</feature>
<dbReference type="Proteomes" id="UP001189429">
    <property type="component" value="Unassembled WGS sequence"/>
</dbReference>
<dbReference type="EMBL" id="CAUYUJ010007925">
    <property type="protein sequence ID" value="CAK0822367.1"/>
    <property type="molecule type" value="Genomic_DNA"/>
</dbReference>
<evidence type="ECO:0000313" key="2">
    <source>
        <dbReference type="EMBL" id="CAK0822367.1"/>
    </source>
</evidence>
<name>A0ABN9RTA3_9DINO</name>
<feature type="region of interest" description="Disordered" evidence="1">
    <location>
        <begin position="226"/>
        <end position="292"/>
    </location>
</feature>
<gene>
    <name evidence="2" type="ORF">PCOR1329_LOCUS23419</name>
</gene>
<accession>A0ABN9RTA3</accession>
<proteinExistence type="predicted"/>
<keyword evidence="3" id="KW-1185">Reference proteome</keyword>
<feature type="compositionally biased region" description="Low complexity" evidence="1">
    <location>
        <begin position="232"/>
        <end position="261"/>
    </location>
</feature>
<protein>
    <recommendedName>
        <fullName evidence="4">RING-type domain-containing protein</fullName>
    </recommendedName>
</protein>
<evidence type="ECO:0000313" key="3">
    <source>
        <dbReference type="Proteomes" id="UP001189429"/>
    </source>
</evidence>